<proteinExistence type="predicted"/>
<dbReference type="OrthoDB" id="341858at2"/>
<organism evidence="2 3">
    <name type="scientific">Litorivita pollutaquae</name>
    <dbReference type="NCBI Taxonomy" id="2200892"/>
    <lineage>
        <taxon>Bacteria</taxon>
        <taxon>Pseudomonadati</taxon>
        <taxon>Pseudomonadota</taxon>
        <taxon>Alphaproteobacteria</taxon>
        <taxon>Rhodobacterales</taxon>
        <taxon>Paracoccaceae</taxon>
        <taxon>Litorivita</taxon>
    </lineage>
</organism>
<evidence type="ECO:0000313" key="3">
    <source>
        <dbReference type="Proteomes" id="UP000248012"/>
    </source>
</evidence>
<dbReference type="Gene3D" id="3.40.630.30">
    <property type="match status" value="1"/>
</dbReference>
<keyword evidence="3" id="KW-1185">Reference proteome</keyword>
<dbReference type="AlphaFoldDB" id="A0A2V4MVR0"/>
<dbReference type="SUPFAM" id="SSF55729">
    <property type="entry name" value="Acyl-CoA N-acyltransferases (Nat)"/>
    <property type="match status" value="2"/>
</dbReference>
<dbReference type="EMBL" id="QFVT01000003">
    <property type="protein sequence ID" value="PYC48388.1"/>
    <property type="molecule type" value="Genomic_DNA"/>
</dbReference>
<dbReference type="InterPro" id="IPR050644">
    <property type="entry name" value="PG_Glycine_Bridge_Synth"/>
</dbReference>
<dbReference type="Pfam" id="PF13480">
    <property type="entry name" value="Acetyltransf_6"/>
    <property type="match status" value="1"/>
</dbReference>
<dbReference type="PANTHER" id="PTHR36174">
    <property type="entry name" value="LIPID II:GLYCINE GLYCYLTRANSFERASE"/>
    <property type="match status" value="1"/>
</dbReference>
<protein>
    <submittedName>
        <fullName evidence="2">GNAT family N-acetyltransferase</fullName>
    </submittedName>
</protein>
<comment type="caution">
    <text evidence="2">The sequence shown here is derived from an EMBL/GenBank/DDBJ whole genome shotgun (WGS) entry which is preliminary data.</text>
</comment>
<feature type="domain" description="BioF2-like acetyltransferase" evidence="1">
    <location>
        <begin position="212"/>
        <end position="295"/>
    </location>
</feature>
<dbReference type="InterPro" id="IPR016181">
    <property type="entry name" value="Acyl_CoA_acyltransferase"/>
</dbReference>
<reference evidence="2 3" key="1">
    <citation type="submission" date="2018-05" db="EMBL/GenBank/DDBJ databases">
        <title>Oceanovita maritima gen. nov., sp. nov., a marine bacterium in the family Rhodobacteraceae isolated from surface seawater of Lundu port Xiamen, China.</title>
        <authorList>
            <person name="Hetharua B.H."/>
            <person name="Min D."/>
            <person name="Liao H."/>
            <person name="Tian Y."/>
        </authorList>
    </citation>
    <scope>NUCLEOTIDE SEQUENCE [LARGE SCALE GENOMIC DNA]</scope>
    <source>
        <strain evidence="2 3">FSX-11</strain>
    </source>
</reference>
<dbReference type="Proteomes" id="UP000248012">
    <property type="component" value="Unassembled WGS sequence"/>
</dbReference>
<accession>A0A2V4MVR0</accession>
<sequence length="340" mass="36698">MSHRAADAANTRSDHKFDIDWHPARRCPLPAGAELAPLQQHPAYAAALTQSSSASVHDMRAALIHHGGRVVGRAQLLLRHLPVLGPVAYLPRGPLWCDAVPESVKHQALRALRSSLRAAGVPSRIWLANAEDAAGADHLARIGYLPVITPQYVAEIDLSGDQDTRLAAQHGKWRNRLRHAQTQALHVAHRPLNPAQDGWLLAAETVQQGVKGYRALPAAFAAQYPNDQTRLFLAENRGEVIAAMLILRHGAAASYHIGWSSNAGRSVSAHNLLLWQASNWLARKGVLRFDLGSVDTDAAAGLARFKLGAGADLRALGPTMLYTPSVAHLGKIRGHLKHAA</sequence>
<keyword evidence="2" id="KW-0808">Transferase</keyword>
<evidence type="ECO:0000313" key="2">
    <source>
        <dbReference type="EMBL" id="PYC48388.1"/>
    </source>
</evidence>
<dbReference type="RefSeq" id="WP_110795123.1">
    <property type="nucleotide sequence ID" value="NZ_KZ826482.1"/>
</dbReference>
<name>A0A2V4MVR0_9RHOB</name>
<dbReference type="GO" id="GO:0016740">
    <property type="term" value="F:transferase activity"/>
    <property type="evidence" value="ECO:0007669"/>
    <property type="project" value="UniProtKB-KW"/>
</dbReference>
<dbReference type="InterPro" id="IPR038740">
    <property type="entry name" value="BioF2-like_GNAT_dom"/>
</dbReference>
<gene>
    <name evidence="2" type="ORF">DI396_05235</name>
</gene>
<evidence type="ECO:0000259" key="1">
    <source>
        <dbReference type="Pfam" id="PF13480"/>
    </source>
</evidence>
<dbReference type="PANTHER" id="PTHR36174:SF1">
    <property type="entry name" value="LIPID II:GLYCINE GLYCYLTRANSFERASE"/>
    <property type="match status" value="1"/>
</dbReference>